<sequence>MAGRRRLRGERQACGERKCLDRCQCVLA</sequence>
<reference evidence="1" key="2">
    <citation type="journal article" date="2015" name="Data Brief">
        <title>Shoot transcriptome of the giant reed, Arundo donax.</title>
        <authorList>
            <person name="Barrero R.A."/>
            <person name="Guerrero F.D."/>
            <person name="Moolhuijzen P."/>
            <person name="Goolsby J.A."/>
            <person name="Tidwell J."/>
            <person name="Bellgard S.E."/>
            <person name="Bellgard M.I."/>
        </authorList>
    </citation>
    <scope>NUCLEOTIDE SEQUENCE</scope>
    <source>
        <tissue evidence="1">Shoot tissue taken approximately 20 cm above the soil surface</tissue>
    </source>
</reference>
<protein>
    <submittedName>
        <fullName evidence="1">Uncharacterized protein</fullName>
    </submittedName>
</protein>
<name>A0A0A9BJA4_ARUDO</name>
<proteinExistence type="predicted"/>
<reference evidence="1" key="1">
    <citation type="submission" date="2014-09" db="EMBL/GenBank/DDBJ databases">
        <authorList>
            <person name="Magalhaes I.L.F."/>
            <person name="Oliveira U."/>
            <person name="Santos F.R."/>
            <person name="Vidigal T.H.D.A."/>
            <person name="Brescovit A.D."/>
            <person name="Santos A.J."/>
        </authorList>
    </citation>
    <scope>NUCLEOTIDE SEQUENCE</scope>
    <source>
        <tissue evidence="1">Shoot tissue taken approximately 20 cm above the soil surface</tissue>
    </source>
</reference>
<accession>A0A0A9BJA4</accession>
<organism evidence="1">
    <name type="scientific">Arundo donax</name>
    <name type="common">Giant reed</name>
    <name type="synonym">Donax arundinaceus</name>
    <dbReference type="NCBI Taxonomy" id="35708"/>
    <lineage>
        <taxon>Eukaryota</taxon>
        <taxon>Viridiplantae</taxon>
        <taxon>Streptophyta</taxon>
        <taxon>Embryophyta</taxon>
        <taxon>Tracheophyta</taxon>
        <taxon>Spermatophyta</taxon>
        <taxon>Magnoliopsida</taxon>
        <taxon>Liliopsida</taxon>
        <taxon>Poales</taxon>
        <taxon>Poaceae</taxon>
        <taxon>PACMAD clade</taxon>
        <taxon>Arundinoideae</taxon>
        <taxon>Arundineae</taxon>
        <taxon>Arundo</taxon>
    </lineage>
</organism>
<evidence type="ECO:0000313" key="1">
    <source>
        <dbReference type="EMBL" id="JAD61300.1"/>
    </source>
</evidence>
<dbReference type="EMBL" id="GBRH01236595">
    <property type="protein sequence ID" value="JAD61300.1"/>
    <property type="molecule type" value="Transcribed_RNA"/>
</dbReference>
<dbReference type="AlphaFoldDB" id="A0A0A9BJA4"/>